<dbReference type="InterPro" id="IPR050173">
    <property type="entry name" value="ABC_transporter_C-like"/>
</dbReference>
<dbReference type="GO" id="GO:0042626">
    <property type="term" value="F:ATPase-coupled transmembrane transporter activity"/>
    <property type="evidence" value="ECO:0007669"/>
    <property type="project" value="TreeGrafter"/>
</dbReference>
<comment type="caution">
    <text evidence="4">The sequence shown here is derived from an EMBL/GenBank/DDBJ whole genome shotgun (WGS) entry which is preliminary data.</text>
</comment>
<evidence type="ECO:0000259" key="3">
    <source>
        <dbReference type="Pfam" id="PF00005"/>
    </source>
</evidence>
<keyword evidence="1" id="KW-0547">Nucleotide-binding</keyword>
<dbReference type="VEuPathDB" id="FungiDB:jhhlp_007556"/>
<protein>
    <recommendedName>
        <fullName evidence="3">ABC transporter domain-containing protein</fullName>
    </recommendedName>
</protein>
<proteinExistence type="predicted"/>
<dbReference type="PANTHER" id="PTHR24223">
    <property type="entry name" value="ATP-BINDING CASSETTE SUB-FAMILY C"/>
    <property type="match status" value="1"/>
</dbReference>
<dbReference type="Proteomes" id="UP000233524">
    <property type="component" value="Unassembled WGS sequence"/>
</dbReference>
<dbReference type="GO" id="GO:0005524">
    <property type="term" value="F:ATP binding"/>
    <property type="evidence" value="ECO:0007669"/>
    <property type="project" value="UniProtKB-KW"/>
</dbReference>
<dbReference type="SUPFAM" id="SSF52540">
    <property type="entry name" value="P-loop containing nucleoside triphosphate hydrolases"/>
    <property type="match status" value="1"/>
</dbReference>
<dbReference type="GO" id="GO:0016887">
    <property type="term" value="F:ATP hydrolysis activity"/>
    <property type="evidence" value="ECO:0007669"/>
    <property type="project" value="InterPro"/>
</dbReference>
<keyword evidence="5" id="KW-1185">Reference proteome</keyword>
<dbReference type="InterPro" id="IPR027417">
    <property type="entry name" value="P-loop_NTPase"/>
</dbReference>
<dbReference type="EMBL" id="NLAX01001139">
    <property type="protein sequence ID" value="PKS05727.1"/>
    <property type="molecule type" value="Genomic_DNA"/>
</dbReference>
<feature type="domain" description="ABC transporter" evidence="3">
    <location>
        <begin position="1"/>
        <end position="121"/>
    </location>
</feature>
<evidence type="ECO:0000313" key="5">
    <source>
        <dbReference type="Proteomes" id="UP000233524"/>
    </source>
</evidence>
<sequence length="165" mass="17784">MSIKPGEKIGMCGRTGSGKTSLTLAPFRMTDIQEGSIKIDGLDITSLDPNGPRSGLNDIPQEAYFMAGTALTSVHLAHVIREKGGLNAELGDELLSQGKKQLFCLARMLKSNKILLFGEATSNSIDVEAETLIKKIIEEEFKDYTVITIAHRLTSILGSGSVRCS</sequence>
<evidence type="ECO:0000313" key="4">
    <source>
        <dbReference type="EMBL" id="PKS05727.1"/>
    </source>
</evidence>
<dbReference type="PANTHER" id="PTHR24223:SF399">
    <property type="entry name" value="ABC TRANSPORTER ATNG"/>
    <property type="match status" value="1"/>
</dbReference>
<name>A0A2N3MZW6_9PEZI</name>
<keyword evidence="2" id="KW-0067">ATP-binding</keyword>
<dbReference type="STRING" id="41688.A0A2N3MZW6"/>
<gene>
    <name evidence="4" type="ORF">jhhlp_007556</name>
</gene>
<dbReference type="Gene3D" id="3.40.50.300">
    <property type="entry name" value="P-loop containing nucleotide triphosphate hydrolases"/>
    <property type="match status" value="1"/>
</dbReference>
<reference evidence="4 5" key="1">
    <citation type="journal article" date="2017" name="G3 (Bethesda)">
        <title>First Draft Genome Sequence of the Pathogenic Fungus Lomentospora prolificans (Formerly Scedosporium prolificans).</title>
        <authorList>
            <person name="Luo R."/>
            <person name="Zimin A."/>
            <person name="Workman R."/>
            <person name="Fan Y."/>
            <person name="Pertea G."/>
            <person name="Grossman N."/>
            <person name="Wear M.P."/>
            <person name="Jia B."/>
            <person name="Miller H."/>
            <person name="Casadevall A."/>
            <person name="Timp W."/>
            <person name="Zhang S.X."/>
            <person name="Salzberg S.L."/>
        </authorList>
    </citation>
    <scope>NUCLEOTIDE SEQUENCE [LARGE SCALE GENOMIC DNA]</scope>
    <source>
        <strain evidence="4 5">JHH-5317</strain>
    </source>
</reference>
<dbReference type="AlphaFoldDB" id="A0A2N3MZW6"/>
<evidence type="ECO:0000256" key="2">
    <source>
        <dbReference type="ARBA" id="ARBA00022840"/>
    </source>
</evidence>
<dbReference type="InParanoid" id="A0A2N3MZW6"/>
<organism evidence="4 5">
    <name type="scientific">Lomentospora prolificans</name>
    <dbReference type="NCBI Taxonomy" id="41688"/>
    <lineage>
        <taxon>Eukaryota</taxon>
        <taxon>Fungi</taxon>
        <taxon>Dikarya</taxon>
        <taxon>Ascomycota</taxon>
        <taxon>Pezizomycotina</taxon>
        <taxon>Sordariomycetes</taxon>
        <taxon>Hypocreomycetidae</taxon>
        <taxon>Microascales</taxon>
        <taxon>Microascaceae</taxon>
        <taxon>Lomentospora</taxon>
    </lineage>
</organism>
<dbReference type="Pfam" id="PF00005">
    <property type="entry name" value="ABC_tran"/>
    <property type="match status" value="1"/>
</dbReference>
<dbReference type="InterPro" id="IPR003439">
    <property type="entry name" value="ABC_transporter-like_ATP-bd"/>
</dbReference>
<dbReference type="GO" id="GO:0016020">
    <property type="term" value="C:membrane"/>
    <property type="evidence" value="ECO:0007669"/>
    <property type="project" value="TreeGrafter"/>
</dbReference>
<accession>A0A2N3MZW6</accession>
<dbReference type="OrthoDB" id="6500128at2759"/>
<dbReference type="FunCoup" id="A0A2N3MZW6">
    <property type="interactions" value="30"/>
</dbReference>
<evidence type="ECO:0000256" key="1">
    <source>
        <dbReference type="ARBA" id="ARBA00022741"/>
    </source>
</evidence>